<dbReference type="InterPro" id="IPR003439">
    <property type="entry name" value="ABC_transporter-like_ATP-bd"/>
</dbReference>
<dbReference type="PANTHER" id="PTHR42788">
    <property type="entry name" value="TAURINE IMPORT ATP-BINDING PROTEIN-RELATED"/>
    <property type="match status" value="1"/>
</dbReference>
<gene>
    <name evidence="7" type="ORF">FBZ95_11729</name>
</gene>
<comment type="caution">
    <text evidence="7">The sequence shown here is derived from an EMBL/GenBank/DDBJ whole genome shotgun (WGS) entry which is preliminary data.</text>
</comment>
<keyword evidence="8" id="KW-1185">Reference proteome</keyword>
<dbReference type="OrthoDB" id="9807242at2"/>
<keyword evidence="3" id="KW-0547">Nucleotide-binding</keyword>
<organism evidence="7 8">
    <name type="scientific">Bradyrhizobium sacchari</name>
    <dbReference type="NCBI Taxonomy" id="1399419"/>
    <lineage>
        <taxon>Bacteria</taxon>
        <taxon>Pseudomonadati</taxon>
        <taxon>Pseudomonadota</taxon>
        <taxon>Alphaproteobacteria</taxon>
        <taxon>Hyphomicrobiales</taxon>
        <taxon>Nitrobacteraceae</taxon>
        <taxon>Bradyrhizobium</taxon>
    </lineage>
</organism>
<comment type="similarity">
    <text evidence="1">Belongs to the ABC transporter superfamily.</text>
</comment>
<dbReference type="InterPro" id="IPR003593">
    <property type="entry name" value="AAA+_ATPase"/>
</dbReference>
<dbReference type="PROSITE" id="PS50893">
    <property type="entry name" value="ABC_TRANSPORTER_2"/>
    <property type="match status" value="1"/>
</dbReference>
<evidence type="ECO:0000256" key="4">
    <source>
        <dbReference type="ARBA" id="ARBA00022840"/>
    </source>
</evidence>
<sequence length="269" mass="29315">MNALAQNLSGAAPIVLRAEDVGVTFDGADRPVEAIRKVDFELRRGETLAIVGPSGCGKSTLFNAIAGLLRPTRGHVEVGGRRVDDAAGHVGYMLQKDLLLPWRSVLDNVMLGLEIRKTPKPRAREIALELIRTYGLSGFEHAKPAALSGGMRQRVAIMRTLAFDPDVILLDEPFSALDFQTRLLMQADVSRIIAERGKSAILVTHDIGEAIAMADRVLVLSARPATVRALHVIELPRDGRDPAALRTDPQFQDYFAKIWADLEKPASVA</sequence>
<keyword evidence="2" id="KW-0813">Transport</keyword>
<dbReference type="STRING" id="1399419.A5906_00140"/>
<evidence type="ECO:0000313" key="7">
    <source>
        <dbReference type="EMBL" id="TWB66187.1"/>
    </source>
</evidence>
<evidence type="ECO:0000256" key="5">
    <source>
        <dbReference type="ARBA" id="ARBA00024722"/>
    </source>
</evidence>
<evidence type="ECO:0000256" key="2">
    <source>
        <dbReference type="ARBA" id="ARBA00022448"/>
    </source>
</evidence>
<evidence type="ECO:0000313" key="8">
    <source>
        <dbReference type="Proteomes" id="UP000315914"/>
    </source>
</evidence>
<dbReference type="Pfam" id="PF00005">
    <property type="entry name" value="ABC_tran"/>
    <property type="match status" value="1"/>
</dbReference>
<dbReference type="SUPFAM" id="SSF52540">
    <property type="entry name" value="P-loop containing nucleoside triphosphate hydrolases"/>
    <property type="match status" value="1"/>
</dbReference>
<dbReference type="CDD" id="cd03293">
    <property type="entry name" value="ABC_NrtD_SsuB_transporters"/>
    <property type="match status" value="1"/>
</dbReference>
<dbReference type="RefSeq" id="WP_080137424.1">
    <property type="nucleotide sequence ID" value="NZ_LWIG01000017.1"/>
</dbReference>
<evidence type="ECO:0000259" key="6">
    <source>
        <dbReference type="PROSITE" id="PS50893"/>
    </source>
</evidence>
<dbReference type="InterPro" id="IPR027417">
    <property type="entry name" value="P-loop_NTPase"/>
</dbReference>
<dbReference type="GO" id="GO:0005524">
    <property type="term" value="F:ATP binding"/>
    <property type="evidence" value="ECO:0007669"/>
    <property type="project" value="UniProtKB-KW"/>
</dbReference>
<evidence type="ECO:0000256" key="1">
    <source>
        <dbReference type="ARBA" id="ARBA00005417"/>
    </source>
</evidence>
<accession>A0A560J583</accession>
<proteinExistence type="inferred from homology"/>
<name>A0A560J583_9BRAD</name>
<feature type="domain" description="ABC transporter" evidence="6">
    <location>
        <begin position="16"/>
        <end position="247"/>
    </location>
</feature>
<dbReference type="GO" id="GO:0016887">
    <property type="term" value="F:ATP hydrolysis activity"/>
    <property type="evidence" value="ECO:0007669"/>
    <property type="project" value="InterPro"/>
</dbReference>
<comment type="function">
    <text evidence="5">Involved in beta-(1--&gt;2)glucan export. Transmembrane domains (TMD) form a pore in the inner membrane and the ATP-binding domain (NBD) is responsible for energy generation.</text>
</comment>
<dbReference type="Proteomes" id="UP000315914">
    <property type="component" value="Unassembled WGS sequence"/>
</dbReference>
<dbReference type="PANTHER" id="PTHR42788:SF13">
    <property type="entry name" value="ALIPHATIC SULFONATES IMPORT ATP-BINDING PROTEIN SSUB"/>
    <property type="match status" value="1"/>
</dbReference>
<dbReference type="SMART" id="SM00382">
    <property type="entry name" value="AAA"/>
    <property type="match status" value="1"/>
</dbReference>
<dbReference type="Gene3D" id="3.40.50.300">
    <property type="entry name" value="P-loop containing nucleotide triphosphate hydrolases"/>
    <property type="match status" value="1"/>
</dbReference>
<dbReference type="AlphaFoldDB" id="A0A560J583"/>
<dbReference type="EMBL" id="VITW01000017">
    <property type="protein sequence ID" value="TWB66187.1"/>
    <property type="molecule type" value="Genomic_DNA"/>
</dbReference>
<evidence type="ECO:0000256" key="3">
    <source>
        <dbReference type="ARBA" id="ARBA00022741"/>
    </source>
</evidence>
<keyword evidence="4 7" id="KW-0067">ATP-binding</keyword>
<reference evidence="7 8" key="1">
    <citation type="submission" date="2019-06" db="EMBL/GenBank/DDBJ databases">
        <title>Genomic Encyclopedia of Type Strains, Phase IV (KMG-V): Genome sequencing to study the core and pangenomes of soil and plant-associated prokaryotes.</title>
        <authorList>
            <person name="Whitman W."/>
        </authorList>
    </citation>
    <scope>NUCLEOTIDE SEQUENCE [LARGE SCALE GENOMIC DNA]</scope>
    <source>
        <strain evidence="7 8">BR 10556</strain>
    </source>
</reference>
<dbReference type="InterPro" id="IPR050166">
    <property type="entry name" value="ABC_transporter_ATP-bind"/>
</dbReference>
<protein>
    <submittedName>
        <fullName evidence="7">NitT/TauT family transport system ATP-binding protein</fullName>
    </submittedName>
</protein>